<dbReference type="SMART" id="SM01224">
    <property type="entry name" value="G_gamma"/>
    <property type="match status" value="1"/>
</dbReference>
<dbReference type="InterPro" id="IPR015898">
    <property type="entry name" value="G-protein_gamma-like_dom"/>
</dbReference>
<evidence type="ECO:0000313" key="3">
    <source>
        <dbReference type="Proteomes" id="UP000694886"/>
    </source>
</evidence>
<reference evidence="4" key="2">
    <citation type="submission" date="2025-08" db="UniProtKB">
        <authorList>
            <consortium name="RefSeq"/>
        </authorList>
    </citation>
    <scope>IDENTIFICATION</scope>
</reference>
<protein>
    <submittedName>
        <fullName evidence="4">Guanine nucleotide-binding protein subunit gamma 3</fullName>
    </submittedName>
</protein>
<dbReference type="RefSeq" id="XP_017978473.1">
    <property type="nucleotide sequence ID" value="XM_018122984.1"/>
</dbReference>
<dbReference type="GeneID" id="18596240"/>
<reference evidence="3" key="1">
    <citation type="journal article" date="1997" name="Nucleic Acids Res.">
        <title>tRNAscan-SE: a program for improved detection of transfer RNA genes in genomic sequence.</title>
        <authorList>
            <person name="Lowe T.M."/>
            <person name="Eddy S.R."/>
        </authorList>
    </citation>
    <scope>NUCLEOTIDE SEQUENCE [LARGE SCALE GENOMIC DNA]</scope>
    <source>
        <strain evidence="3">r\B97-61/B2</strain>
    </source>
</reference>
<name>A0AB32WGM0_THECC</name>
<feature type="domain" description="G protein gamma" evidence="2">
    <location>
        <begin position="31"/>
        <end position="101"/>
    </location>
</feature>
<evidence type="ECO:0000313" key="4">
    <source>
        <dbReference type="RefSeq" id="XP_017978473.1"/>
    </source>
</evidence>
<dbReference type="PANTHER" id="PTHR32378:SF14">
    <property type="match status" value="1"/>
</dbReference>
<proteinExistence type="predicted"/>
<dbReference type="InterPro" id="IPR055305">
    <property type="entry name" value="GG3-like"/>
</dbReference>
<dbReference type="KEGG" id="tcc:18596240"/>
<organism evidence="3 4">
    <name type="scientific">Theobroma cacao</name>
    <name type="common">Cacao</name>
    <name type="synonym">Cocoa</name>
    <dbReference type="NCBI Taxonomy" id="3641"/>
    <lineage>
        <taxon>Eukaryota</taxon>
        <taxon>Viridiplantae</taxon>
        <taxon>Streptophyta</taxon>
        <taxon>Embryophyta</taxon>
        <taxon>Tracheophyta</taxon>
        <taxon>Spermatophyta</taxon>
        <taxon>Magnoliopsida</taxon>
        <taxon>eudicotyledons</taxon>
        <taxon>Gunneridae</taxon>
        <taxon>Pentapetalae</taxon>
        <taxon>rosids</taxon>
        <taxon>malvids</taxon>
        <taxon>Malvales</taxon>
        <taxon>Malvaceae</taxon>
        <taxon>Byttnerioideae</taxon>
        <taxon>Theobroma</taxon>
    </lineage>
</organism>
<evidence type="ECO:0000259" key="2">
    <source>
        <dbReference type="SMART" id="SM01224"/>
    </source>
</evidence>
<evidence type="ECO:0000256" key="1">
    <source>
        <dbReference type="SAM" id="MobiDB-lite"/>
    </source>
</evidence>
<accession>A0AB32WGM0</accession>
<gene>
    <name evidence="4" type="primary">LOC18596240</name>
</gene>
<feature type="region of interest" description="Disordered" evidence="1">
    <location>
        <begin position="1"/>
        <end position="22"/>
    </location>
</feature>
<dbReference type="Proteomes" id="UP000694886">
    <property type="component" value="Chromosome 6"/>
</dbReference>
<dbReference type="AlphaFoldDB" id="A0AB32WGM0"/>
<sequence>MDGSSEASPGATAVSPRSPPGSLDLYGKRTQMFKVQALEREIGLLQEELKSVEGLQPASRYCKEVDDFVGAKHDPLVTKTQNIHKANHCWKNLWERSCIFSSVCFCFSCAFHLKMPSFSTCCMSCKSESLQCSCLENTTCLKCYKCEGPSCPACACCCYGPFFHKFKKVNFCCGCRKACYSSCCQ</sequence>
<dbReference type="Gramene" id="Tc06v2_t010000.1">
    <property type="protein sequence ID" value="Tc06v2_p010000.1"/>
    <property type="gene ID" value="Tc06v2_g010000"/>
</dbReference>
<dbReference type="PANTHER" id="PTHR32378">
    <property type="entry name" value="GUANINE NUCLEOTIDE-BINDING PROTEIN SUBUNIT GAMMA 3"/>
    <property type="match status" value="1"/>
</dbReference>